<reference evidence="1 2" key="1">
    <citation type="submission" date="2021-01" db="EMBL/GenBank/DDBJ databases">
        <title>Draft genome sequence of Micromonospora sp. strain STR1_7.</title>
        <authorList>
            <person name="Karlyshev A."/>
            <person name="Jawad R."/>
        </authorList>
    </citation>
    <scope>NUCLEOTIDE SEQUENCE [LARGE SCALE GENOMIC DNA]</scope>
    <source>
        <strain evidence="1 2">STR1-7</strain>
    </source>
</reference>
<protein>
    <submittedName>
        <fullName evidence="1">Uncharacterized protein</fullName>
    </submittedName>
</protein>
<dbReference type="Proteomes" id="UP000601027">
    <property type="component" value="Unassembled WGS sequence"/>
</dbReference>
<accession>A0ABS1Y051</accession>
<comment type="caution">
    <text evidence="1">The sequence shown here is derived from an EMBL/GenBank/DDBJ whole genome shotgun (WGS) entry which is preliminary data.</text>
</comment>
<dbReference type="EMBL" id="JAEVHM010000182">
    <property type="protein sequence ID" value="MBM0234892.1"/>
    <property type="molecule type" value="Genomic_DNA"/>
</dbReference>
<sequence>MDAQGGTVTVRCVGGSAEVLAVTPAPGFEAKAYDPGPVKQVQVELTSAEHHSEIRVHCANGRPKPKVKERAP</sequence>
<organism evidence="1 2">
    <name type="scientific">Micromonospora parastrephiae</name>
    <dbReference type="NCBI Taxonomy" id="2806101"/>
    <lineage>
        <taxon>Bacteria</taxon>
        <taxon>Bacillati</taxon>
        <taxon>Actinomycetota</taxon>
        <taxon>Actinomycetes</taxon>
        <taxon>Micromonosporales</taxon>
        <taxon>Micromonosporaceae</taxon>
        <taxon>Micromonospora</taxon>
    </lineage>
</organism>
<evidence type="ECO:0000313" key="2">
    <source>
        <dbReference type="Proteomes" id="UP000601027"/>
    </source>
</evidence>
<proteinExistence type="predicted"/>
<keyword evidence="2" id="KW-1185">Reference proteome</keyword>
<name>A0ABS1Y051_9ACTN</name>
<evidence type="ECO:0000313" key="1">
    <source>
        <dbReference type="EMBL" id="MBM0234892.1"/>
    </source>
</evidence>
<gene>
    <name evidence="1" type="ORF">JNW91_25630</name>
</gene>